<comment type="caution">
    <text evidence="8">The sequence shown here is derived from an EMBL/GenBank/DDBJ whole genome shotgun (WGS) entry which is preliminary data.</text>
</comment>
<organism evidence="8 9">
    <name type="scientific">Silvimonas amylolytica</name>
    <dbReference type="NCBI Taxonomy" id="449663"/>
    <lineage>
        <taxon>Bacteria</taxon>
        <taxon>Pseudomonadati</taxon>
        <taxon>Pseudomonadota</taxon>
        <taxon>Betaproteobacteria</taxon>
        <taxon>Neisseriales</taxon>
        <taxon>Chitinibacteraceae</taxon>
        <taxon>Silvimonas</taxon>
    </lineage>
</organism>
<comment type="catalytic activity">
    <reaction evidence="7">
        <text>[glutaredoxin]-dithiol + arsenate + glutathione + H(+) = glutathionyl-S-S-[glutaredoxin] + arsenite + H2O</text>
        <dbReference type="Rhea" id="RHEA:22016"/>
        <dbReference type="Rhea" id="RHEA-COMP:10729"/>
        <dbReference type="Rhea" id="RHEA-COMP:17668"/>
        <dbReference type="ChEBI" id="CHEBI:15377"/>
        <dbReference type="ChEBI" id="CHEBI:15378"/>
        <dbReference type="ChEBI" id="CHEBI:29242"/>
        <dbReference type="ChEBI" id="CHEBI:29950"/>
        <dbReference type="ChEBI" id="CHEBI:48597"/>
        <dbReference type="ChEBI" id="CHEBI:57925"/>
        <dbReference type="ChEBI" id="CHEBI:146199"/>
        <dbReference type="EC" id="1.20.4.1"/>
    </reaction>
</comment>
<dbReference type="InterPro" id="IPR006660">
    <property type="entry name" value="Arsenate_reductase-like"/>
</dbReference>
<evidence type="ECO:0000256" key="3">
    <source>
        <dbReference type="ARBA" id="ARBA00023002"/>
    </source>
</evidence>
<sequence>MTVTIYHNPSCGTSRNTLAMIRNAGIEPQIILYLQTPPDRAQLTTLLAAMAITPRALLRKKGEVYESLQLANAELSNDQLIDAMLAHPILIERPIVVTPLGTRLCRPSERVLDILPAPQQGPFAKEDGEVVIDANGQRVAPKA</sequence>
<dbReference type="EC" id="1.20.4.1" evidence="4 7"/>
<dbReference type="SUPFAM" id="SSF52833">
    <property type="entry name" value="Thioredoxin-like"/>
    <property type="match status" value="1"/>
</dbReference>
<evidence type="ECO:0000313" key="8">
    <source>
        <dbReference type="EMBL" id="GGP25260.1"/>
    </source>
</evidence>
<keyword evidence="3 7" id="KW-0560">Oxidoreductase</keyword>
<protein>
    <recommendedName>
        <fullName evidence="5 7">Arsenate reductase</fullName>
        <ecNumber evidence="4 7">1.20.4.1</ecNumber>
    </recommendedName>
</protein>
<evidence type="ECO:0000256" key="1">
    <source>
        <dbReference type="ARBA" id="ARBA00007198"/>
    </source>
</evidence>
<evidence type="ECO:0000256" key="7">
    <source>
        <dbReference type="RuleBase" id="RU362029"/>
    </source>
</evidence>
<name>A0ABQ2PJ51_9NEIS</name>
<evidence type="ECO:0000256" key="5">
    <source>
        <dbReference type="ARBA" id="ARBA00039879"/>
    </source>
</evidence>
<dbReference type="CDD" id="cd03034">
    <property type="entry name" value="ArsC_ArsC"/>
    <property type="match status" value="1"/>
</dbReference>
<dbReference type="InterPro" id="IPR006659">
    <property type="entry name" value="Arsenate_reductase"/>
</dbReference>
<evidence type="ECO:0000313" key="9">
    <source>
        <dbReference type="Proteomes" id="UP000621859"/>
    </source>
</evidence>
<gene>
    <name evidence="8" type="ORF">GCM10010971_10790</name>
</gene>
<keyword evidence="2" id="KW-0059">Arsenical resistance</keyword>
<dbReference type="PANTHER" id="PTHR30041">
    <property type="entry name" value="ARSENATE REDUCTASE"/>
    <property type="match status" value="1"/>
</dbReference>
<evidence type="ECO:0000256" key="6">
    <source>
        <dbReference type="PROSITE-ProRule" id="PRU01282"/>
    </source>
</evidence>
<dbReference type="PROSITE" id="PS51353">
    <property type="entry name" value="ARSC"/>
    <property type="match status" value="1"/>
</dbReference>
<reference evidence="9" key="1">
    <citation type="journal article" date="2019" name="Int. J. Syst. Evol. Microbiol.">
        <title>The Global Catalogue of Microorganisms (GCM) 10K type strain sequencing project: providing services to taxonomists for standard genome sequencing and annotation.</title>
        <authorList>
            <consortium name="The Broad Institute Genomics Platform"/>
            <consortium name="The Broad Institute Genome Sequencing Center for Infectious Disease"/>
            <person name="Wu L."/>
            <person name="Ma J."/>
        </authorList>
    </citation>
    <scope>NUCLEOTIDE SEQUENCE [LARGE SCALE GENOMIC DNA]</scope>
    <source>
        <strain evidence="9">CGMCC 1.8860</strain>
    </source>
</reference>
<dbReference type="NCBIfam" id="TIGR00014">
    <property type="entry name" value="arsC"/>
    <property type="match status" value="1"/>
</dbReference>
<evidence type="ECO:0000256" key="2">
    <source>
        <dbReference type="ARBA" id="ARBA00022849"/>
    </source>
</evidence>
<dbReference type="EMBL" id="BMLY01000001">
    <property type="protein sequence ID" value="GGP25260.1"/>
    <property type="molecule type" value="Genomic_DNA"/>
</dbReference>
<proteinExistence type="inferred from homology"/>
<accession>A0ABQ2PJ51</accession>
<comment type="similarity">
    <text evidence="1 6 7">Belongs to the ArsC family.</text>
</comment>
<dbReference type="Proteomes" id="UP000621859">
    <property type="component" value="Unassembled WGS sequence"/>
</dbReference>
<dbReference type="InterPro" id="IPR036249">
    <property type="entry name" value="Thioredoxin-like_sf"/>
</dbReference>
<evidence type="ECO:0000256" key="4">
    <source>
        <dbReference type="ARBA" id="ARBA00038969"/>
    </source>
</evidence>
<keyword evidence="9" id="KW-1185">Reference proteome</keyword>
<dbReference type="Gene3D" id="3.40.30.10">
    <property type="entry name" value="Glutaredoxin"/>
    <property type="match status" value="1"/>
</dbReference>
<dbReference type="PANTHER" id="PTHR30041:SF5">
    <property type="entry name" value="ARSENATE REDUCTASE-RELATED"/>
    <property type="match status" value="1"/>
</dbReference>
<dbReference type="Pfam" id="PF03960">
    <property type="entry name" value="ArsC"/>
    <property type="match status" value="1"/>
</dbReference>